<proteinExistence type="predicted"/>
<gene>
    <name evidence="1" type="ORF">E3N88_33138</name>
</gene>
<name>A0A5N6MD30_9ASTR</name>
<accession>A0A5N6MD30</accession>
<comment type="caution">
    <text evidence="1">The sequence shown here is derived from an EMBL/GenBank/DDBJ whole genome shotgun (WGS) entry which is preliminary data.</text>
</comment>
<organism evidence="1 2">
    <name type="scientific">Mikania micrantha</name>
    <name type="common">bitter vine</name>
    <dbReference type="NCBI Taxonomy" id="192012"/>
    <lineage>
        <taxon>Eukaryota</taxon>
        <taxon>Viridiplantae</taxon>
        <taxon>Streptophyta</taxon>
        <taxon>Embryophyta</taxon>
        <taxon>Tracheophyta</taxon>
        <taxon>Spermatophyta</taxon>
        <taxon>Magnoliopsida</taxon>
        <taxon>eudicotyledons</taxon>
        <taxon>Gunneridae</taxon>
        <taxon>Pentapetalae</taxon>
        <taxon>asterids</taxon>
        <taxon>campanulids</taxon>
        <taxon>Asterales</taxon>
        <taxon>Asteraceae</taxon>
        <taxon>Asteroideae</taxon>
        <taxon>Heliantheae alliance</taxon>
        <taxon>Eupatorieae</taxon>
        <taxon>Mikania</taxon>
    </lineage>
</organism>
<evidence type="ECO:0000313" key="1">
    <source>
        <dbReference type="EMBL" id="KAD3337618.1"/>
    </source>
</evidence>
<dbReference type="Proteomes" id="UP000326396">
    <property type="component" value="Linkage Group LG6"/>
</dbReference>
<evidence type="ECO:0000313" key="2">
    <source>
        <dbReference type="Proteomes" id="UP000326396"/>
    </source>
</evidence>
<sequence>MPANVNQSGFRSQLLAKIGLGLNLASDSVESGRVPHVAHGYIGLYKDKQPSEGRSYSSEAELLPNGNLLLPKAIQDKLLRKAKHLEDLKIQSFRRIEASEE</sequence>
<reference evidence="1 2" key="1">
    <citation type="submission" date="2019-05" db="EMBL/GenBank/DDBJ databases">
        <title>Mikania micrantha, genome provides insights into the molecular mechanism of rapid growth.</title>
        <authorList>
            <person name="Liu B."/>
        </authorList>
    </citation>
    <scope>NUCLEOTIDE SEQUENCE [LARGE SCALE GENOMIC DNA]</scope>
    <source>
        <strain evidence="1">NLD-2019</strain>
        <tissue evidence="1">Leaf</tissue>
    </source>
</reference>
<keyword evidence="2" id="KW-1185">Reference proteome</keyword>
<dbReference type="EMBL" id="SZYD01000016">
    <property type="protein sequence ID" value="KAD3337618.1"/>
    <property type="molecule type" value="Genomic_DNA"/>
</dbReference>
<dbReference type="AlphaFoldDB" id="A0A5N6MD30"/>
<protein>
    <submittedName>
        <fullName evidence="1">Uncharacterized protein</fullName>
    </submittedName>
</protein>